<dbReference type="GO" id="GO:0004822">
    <property type="term" value="F:isoleucine-tRNA ligase activity"/>
    <property type="evidence" value="ECO:0007669"/>
    <property type="project" value="UniProtKB-EC"/>
</dbReference>
<reference evidence="12" key="1">
    <citation type="submission" date="2017-08" db="EMBL/GenBank/DDBJ databases">
        <title>A dynamic microbial community with high functional redundancy inhabits the cold, oxic subseafloor aquifer.</title>
        <authorList>
            <person name="Tully B.J."/>
            <person name="Wheat C.G."/>
            <person name="Glazer B.T."/>
            <person name="Huber J.A."/>
        </authorList>
    </citation>
    <scope>NUCLEOTIDE SEQUENCE [LARGE SCALE GENOMIC DNA]</scope>
</reference>
<dbReference type="GO" id="GO:0005524">
    <property type="term" value="F:ATP binding"/>
    <property type="evidence" value="ECO:0007669"/>
    <property type="project" value="UniProtKB-KW"/>
</dbReference>
<dbReference type="EC" id="6.1.1.5" evidence="2"/>
<dbReference type="InterPro" id="IPR014729">
    <property type="entry name" value="Rossmann-like_a/b/a_fold"/>
</dbReference>
<dbReference type="InterPro" id="IPR002300">
    <property type="entry name" value="aa-tRNA-synth_Ia"/>
</dbReference>
<dbReference type="InterPro" id="IPR001412">
    <property type="entry name" value="aa-tRNA-synth_I_CS"/>
</dbReference>
<evidence type="ECO:0000256" key="2">
    <source>
        <dbReference type="ARBA" id="ARBA00013165"/>
    </source>
</evidence>
<dbReference type="Gene3D" id="3.40.50.620">
    <property type="entry name" value="HUPs"/>
    <property type="match status" value="1"/>
</dbReference>
<evidence type="ECO:0000256" key="1">
    <source>
        <dbReference type="ARBA" id="ARBA00007078"/>
    </source>
</evidence>
<dbReference type="GO" id="GO:0006428">
    <property type="term" value="P:isoleucyl-tRNA aminoacylation"/>
    <property type="evidence" value="ECO:0007669"/>
    <property type="project" value="InterPro"/>
</dbReference>
<keyword evidence="5" id="KW-0067">ATP-binding</keyword>
<dbReference type="PANTHER" id="PTHR42780">
    <property type="entry name" value="SOLEUCYL-TRNA SYNTHETASE"/>
    <property type="match status" value="1"/>
</dbReference>
<feature type="non-terminal residue" evidence="11">
    <location>
        <position position="231"/>
    </location>
</feature>
<evidence type="ECO:0000259" key="10">
    <source>
        <dbReference type="Pfam" id="PF00133"/>
    </source>
</evidence>
<dbReference type="FunFam" id="3.40.50.620:FF:000023">
    <property type="entry name" value="Isoleucyl-tRNA synthetase,cytoplasmic"/>
    <property type="match status" value="1"/>
</dbReference>
<comment type="caution">
    <text evidence="11">The sequence shown here is derived from an EMBL/GenBank/DDBJ whole genome shotgun (WGS) entry which is preliminary data.</text>
</comment>
<dbReference type="Proteomes" id="UP000218113">
    <property type="component" value="Unassembled WGS sequence"/>
</dbReference>
<dbReference type="SUPFAM" id="SSF52374">
    <property type="entry name" value="Nucleotidylyl transferase"/>
    <property type="match status" value="1"/>
</dbReference>
<dbReference type="Pfam" id="PF00133">
    <property type="entry name" value="tRNA-synt_1"/>
    <property type="match status" value="1"/>
</dbReference>
<sequence length="231" mass="27179">MFKAIKSKVEFPRLEEEVLDFWDEKKCFERSVSERSDENIFFFYDGPPFATGLPHYGHLLASTIKDVIPRYQTMLGKKVVRRFGWDCHGLPVEFEVEKELGLKGKVDIEAMGVDKFNEHCRSIVLRYSGEWKRTIKRLGRWVDMEDDYKTMDVDFMESIWWVFKTLWEKKLIYESKKIVAYSPRLGTPLSNFEVNLGYKDVQDPAVTIKFPIKGLEKTSLLAWTTTPWTLP</sequence>
<evidence type="ECO:0000256" key="3">
    <source>
        <dbReference type="ARBA" id="ARBA00022598"/>
    </source>
</evidence>
<organism evidence="11 12">
    <name type="scientific">SAR324 cluster bacterium</name>
    <dbReference type="NCBI Taxonomy" id="2024889"/>
    <lineage>
        <taxon>Bacteria</taxon>
        <taxon>Deltaproteobacteria</taxon>
        <taxon>SAR324 cluster</taxon>
    </lineage>
</organism>
<evidence type="ECO:0000256" key="9">
    <source>
        <dbReference type="ARBA" id="ARBA00048359"/>
    </source>
</evidence>
<dbReference type="EMBL" id="NVSR01000168">
    <property type="protein sequence ID" value="PCI22027.1"/>
    <property type="molecule type" value="Genomic_DNA"/>
</dbReference>
<dbReference type="PANTHER" id="PTHR42780:SF1">
    <property type="entry name" value="ISOLEUCINE--TRNA LIGASE, CYTOPLASMIC"/>
    <property type="match status" value="1"/>
</dbReference>
<comment type="similarity">
    <text evidence="1">Belongs to the class-I aminoacyl-tRNA synthetase family. IleS type 2 subfamily.</text>
</comment>
<comment type="catalytic activity">
    <reaction evidence="9">
        <text>tRNA(Ile) + L-isoleucine + ATP = L-isoleucyl-tRNA(Ile) + AMP + diphosphate</text>
        <dbReference type="Rhea" id="RHEA:11060"/>
        <dbReference type="Rhea" id="RHEA-COMP:9666"/>
        <dbReference type="Rhea" id="RHEA-COMP:9695"/>
        <dbReference type="ChEBI" id="CHEBI:30616"/>
        <dbReference type="ChEBI" id="CHEBI:33019"/>
        <dbReference type="ChEBI" id="CHEBI:58045"/>
        <dbReference type="ChEBI" id="CHEBI:78442"/>
        <dbReference type="ChEBI" id="CHEBI:78528"/>
        <dbReference type="ChEBI" id="CHEBI:456215"/>
        <dbReference type="EC" id="6.1.1.5"/>
    </reaction>
</comment>
<keyword evidence="7" id="KW-0030">Aminoacyl-tRNA synthetase</keyword>
<gene>
    <name evidence="11" type="ORF">COB67_13625</name>
</gene>
<keyword evidence="4" id="KW-0547">Nucleotide-binding</keyword>
<evidence type="ECO:0000256" key="5">
    <source>
        <dbReference type="ARBA" id="ARBA00022840"/>
    </source>
</evidence>
<dbReference type="InterPro" id="IPR002301">
    <property type="entry name" value="Ile-tRNA-ligase"/>
</dbReference>
<evidence type="ECO:0000256" key="4">
    <source>
        <dbReference type="ARBA" id="ARBA00022741"/>
    </source>
</evidence>
<accession>A0A2A4SMQ3</accession>
<dbReference type="SUPFAM" id="SSF50677">
    <property type="entry name" value="ValRS/IleRS/LeuRS editing domain"/>
    <property type="match status" value="1"/>
</dbReference>
<name>A0A2A4SMQ3_9DELT</name>
<dbReference type="InterPro" id="IPR009008">
    <property type="entry name" value="Val/Leu/Ile-tRNA-synth_edit"/>
</dbReference>
<dbReference type="PROSITE" id="PS00178">
    <property type="entry name" value="AA_TRNA_LIGASE_I"/>
    <property type="match status" value="1"/>
</dbReference>
<keyword evidence="6" id="KW-0648">Protein biosynthesis</keyword>
<dbReference type="PRINTS" id="PR00984">
    <property type="entry name" value="TRNASYNTHILE"/>
</dbReference>
<evidence type="ECO:0000256" key="7">
    <source>
        <dbReference type="ARBA" id="ARBA00023146"/>
    </source>
</evidence>
<feature type="domain" description="Aminoacyl-tRNA synthetase class Ia" evidence="10">
    <location>
        <begin position="18"/>
        <end position="207"/>
    </location>
</feature>
<evidence type="ECO:0000313" key="12">
    <source>
        <dbReference type="Proteomes" id="UP000218113"/>
    </source>
</evidence>
<evidence type="ECO:0000313" key="11">
    <source>
        <dbReference type="EMBL" id="PCI22027.1"/>
    </source>
</evidence>
<evidence type="ECO:0000256" key="6">
    <source>
        <dbReference type="ARBA" id="ARBA00022917"/>
    </source>
</evidence>
<protein>
    <recommendedName>
        <fullName evidence="2">isoleucine--tRNA ligase</fullName>
        <ecNumber evidence="2">6.1.1.5</ecNumber>
    </recommendedName>
</protein>
<proteinExistence type="inferred from homology"/>
<comment type="function">
    <text evidence="8">Catalyzes the attachment of isoleucine to tRNA(Ile). As IleRS can inadvertently accommodate and process structurally similar amino acids such as valine, to avoid such errors it has two additional distinct tRNA(Ile)-dependent editing activities. One activity is designated as 'pretransfer' editing and involves the hydrolysis of activated Val-AMP. The other activity is designated 'posttransfer' editing and involves deacylation of mischarged Val-tRNA(Ile).</text>
</comment>
<evidence type="ECO:0000256" key="8">
    <source>
        <dbReference type="ARBA" id="ARBA00025217"/>
    </source>
</evidence>
<dbReference type="GO" id="GO:0002161">
    <property type="term" value="F:aminoacyl-tRNA deacylase activity"/>
    <property type="evidence" value="ECO:0007669"/>
    <property type="project" value="InterPro"/>
</dbReference>
<dbReference type="InterPro" id="IPR023586">
    <property type="entry name" value="Ile-tRNA-ligase_type2"/>
</dbReference>
<dbReference type="AlphaFoldDB" id="A0A2A4SMQ3"/>
<keyword evidence="3 11" id="KW-0436">Ligase</keyword>